<accession>A0A011UTD3</accession>
<comment type="caution">
    <text evidence="1">The sequence shown here is derived from an EMBL/GenBank/DDBJ whole genome shotgun (WGS) entry which is preliminary data.</text>
</comment>
<evidence type="ECO:0008006" key="3">
    <source>
        <dbReference type="Google" id="ProtNLM"/>
    </source>
</evidence>
<name>A0A011UTD3_9HYPH</name>
<organism evidence="1 2">
    <name type="scientific">Aquamicrobium defluvii</name>
    <dbReference type="NCBI Taxonomy" id="69279"/>
    <lineage>
        <taxon>Bacteria</taxon>
        <taxon>Pseudomonadati</taxon>
        <taxon>Pseudomonadota</taxon>
        <taxon>Alphaproteobacteria</taxon>
        <taxon>Hyphomicrobiales</taxon>
        <taxon>Phyllobacteriaceae</taxon>
        <taxon>Aquamicrobium</taxon>
    </lineage>
</organism>
<dbReference type="HOGENOM" id="CLU_2731190_0_0_5"/>
<dbReference type="AlphaFoldDB" id="A0A011UTD3"/>
<evidence type="ECO:0000313" key="1">
    <source>
        <dbReference type="EMBL" id="EXL09138.1"/>
    </source>
</evidence>
<protein>
    <recommendedName>
        <fullName evidence="3">Lipoprotein</fullName>
    </recommendedName>
</protein>
<dbReference type="Proteomes" id="UP000019849">
    <property type="component" value="Unassembled WGS sequence"/>
</dbReference>
<proteinExistence type="predicted"/>
<dbReference type="STRING" id="69279.BG36_22890"/>
<gene>
    <name evidence="1" type="ORF">BG36_22890</name>
</gene>
<dbReference type="PROSITE" id="PS51257">
    <property type="entry name" value="PROKAR_LIPOPROTEIN"/>
    <property type="match status" value="1"/>
</dbReference>
<sequence length="71" mass="7757">MNRHAIWIAPSFAALLAASGCSKTTTVSECDGWRKLTPSAETRQIIIHNDKPFAQGVAAHNTFGTKRGCWK</sequence>
<evidence type="ECO:0000313" key="2">
    <source>
        <dbReference type="Proteomes" id="UP000019849"/>
    </source>
</evidence>
<dbReference type="eggNOG" id="ENOG502ZUH5">
    <property type="taxonomic scope" value="Bacteria"/>
</dbReference>
<dbReference type="EMBL" id="JENY01000008">
    <property type="protein sequence ID" value="EXL09138.1"/>
    <property type="molecule type" value="Genomic_DNA"/>
</dbReference>
<reference evidence="1 2" key="1">
    <citation type="submission" date="2014-02" db="EMBL/GenBank/DDBJ databases">
        <title>Aquamicrobium defluvii Genome sequencing.</title>
        <authorList>
            <person name="Wang X."/>
        </authorList>
    </citation>
    <scope>NUCLEOTIDE SEQUENCE [LARGE SCALE GENOMIC DNA]</scope>
    <source>
        <strain evidence="1 2">W13Z1</strain>
    </source>
</reference>